<organism evidence="1 2">
    <name type="scientific">Pontibacter qinzhouensis</name>
    <dbReference type="NCBI Taxonomy" id="2603253"/>
    <lineage>
        <taxon>Bacteria</taxon>
        <taxon>Pseudomonadati</taxon>
        <taxon>Bacteroidota</taxon>
        <taxon>Cytophagia</taxon>
        <taxon>Cytophagales</taxon>
        <taxon>Hymenobacteraceae</taxon>
        <taxon>Pontibacter</taxon>
    </lineage>
</organism>
<dbReference type="SUPFAM" id="SSF55961">
    <property type="entry name" value="Bet v1-like"/>
    <property type="match status" value="1"/>
</dbReference>
<dbReference type="RefSeq" id="WP_147920410.1">
    <property type="nucleotide sequence ID" value="NZ_VRTY01000009.1"/>
</dbReference>
<evidence type="ECO:0008006" key="3">
    <source>
        <dbReference type="Google" id="ProtNLM"/>
    </source>
</evidence>
<reference evidence="1 2" key="1">
    <citation type="submission" date="2019-08" db="EMBL/GenBank/DDBJ databases">
        <authorList>
            <person name="Shi S."/>
        </authorList>
    </citation>
    <scope>NUCLEOTIDE SEQUENCE [LARGE SCALE GENOMIC DNA]</scope>
    <source>
        <strain evidence="1 2">GY10130</strain>
    </source>
</reference>
<sequence>MHLHLRTSVKQDYLSVFNGFDESLFRKLSPPYPRLRLLRFDGSYPGDVVEVELLTGFRTFRWTSLITERAITDTAAYFVDEGLEVPTPLRYWRHKHLVTKEGDGAIIHDIIEYRTRFKALDALLYPMMVLQFGSRKPVYKRMFN</sequence>
<gene>
    <name evidence="1" type="ORF">FVR03_03645</name>
</gene>
<proteinExistence type="predicted"/>
<accession>A0A5C8KC20</accession>
<dbReference type="Proteomes" id="UP000321926">
    <property type="component" value="Unassembled WGS sequence"/>
</dbReference>
<evidence type="ECO:0000313" key="2">
    <source>
        <dbReference type="Proteomes" id="UP000321926"/>
    </source>
</evidence>
<evidence type="ECO:0000313" key="1">
    <source>
        <dbReference type="EMBL" id="TXK51315.1"/>
    </source>
</evidence>
<keyword evidence="2" id="KW-1185">Reference proteome</keyword>
<comment type="caution">
    <text evidence="1">The sequence shown here is derived from an EMBL/GenBank/DDBJ whole genome shotgun (WGS) entry which is preliminary data.</text>
</comment>
<dbReference type="EMBL" id="VRTY01000009">
    <property type="protein sequence ID" value="TXK51315.1"/>
    <property type="molecule type" value="Genomic_DNA"/>
</dbReference>
<dbReference type="InterPro" id="IPR023393">
    <property type="entry name" value="START-like_dom_sf"/>
</dbReference>
<dbReference type="Gene3D" id="3.30.530.20">
    <property type="match status" value="1"/>
</dbReference>
<name>A0A5C8KC20_9BACT</name>
<dbReference type="AlphaFoldDB" id="A0A5C8KC20"/>
<dbReference type="OrthoDB" id="838246at2"/>
<protein>
    <recommendedName>
        <fullName evidence="3">SRPBCC family protein</fullName>
    </recommendedName>
</protein>